<feature type="compositionally biased region" description="Basic and acidic residues" evidence="1">
    <location>
        <begin position="11"/>
        <end position="21"/>
    </location>
</feature>
<keyword evidence="3" id="KW-1185">Reference proteome</keyword>
<feature type="compositionally biased region" description="Polar residues" evidence="1">
    <location>
        <begin position="22"/>
        <end position="48"/>
    </location>
</feature>
<feature type="region of interest" description="Disordered" evidence="1">
    <location>
        <begin position="1"/>
        <end position="72"/>
    </location>
</feature>
<feature type="region of interest" description="Disordered" evidence="1">
    <location>
        <begin position="85"/>
        <end position="107"/>
    </location>
</feature>
<evidence type="ECO:0000256" key="1">
    <source>
        <dbReference type="SAM" id="MobiDB-lite"/>
    </source>
</evidence>
<organism evidence="2 3">
    <name type="scientific">Polychaeton citri CBS 116435</name>
    <dbReference type="NCBI Taxonomy" id="1314669"/>
    <lineage>
        <taxon>Eukaryota</taxon>
        <taxon>Fungi</taxon>
        <taxon>Dikarya</taxon>
        <taxon>Ascomycota</taxon>
        <taxon>Pezizomycotina</taxon>
        <taxon>Dothideomycetes</taxon>
        <taxon>Dothideomycetidae</taxon>
        <taxon>Capnodiales</taxon>
        <taxon>Capnodiaceae</taxon>
        <taxon>Polychaeton</taxon>
    </lineage>
</organism>
<feature type="compositionally biased region" description="Basic and acidic residues" evidence="1">
    <location>
        <begin position="85"/>
        <end position="96"/>
    </location>
</feature>
<sequence length="202" mass="23062">MTSTPTTVPNRHYDHNGDDQGHVNSNDIVRVPINTTKLSQQEQASSLSPDDHPPPYTPAAASTSTATDKPRHTSLLSARALSSKLKESFRNTKQDDATGSTSDGEGNDNILLLPMTYADYMKYWRKKPSVDGVVENEEYAEDVVEPKGGRLEWVRRQMEEEWVIDMVEQRERRLRQEAEEGRGKKEKVRYKVYPWYMSSTTI</sequence>
<dbReference type="Proteomes" id="UP000799441">
    <property type="component" value="Unassembled WGS sequence"/>
</dbReference>
<protein>
    <submittedName>
        <fullName evidence="2">Uncharacterized protein</fullName>
    </submittedName>
</protein>
<evidence type="ECO:0000313" key="3">
    <source>
        <dbReference type="Proteomes" id="UP000799441"/>
    </source>
</evidence>
<gene>
    <name evidence="2" type="ORF">K431DRAFT_288342</name>
</gene>
<name>A0A9P4PZ52_9PEZI</name>
<reference evidence="2" key="1">
    <citation type="journal article" date="2020" name="Stud. Mycol.">
        <title>101 Dothideomycetes genomes: a test case for predicting lifestyles and emergence of pathogens.</title>
        <authorList>
            <person name="Haridas S."/>
            <person name="Albert R."/>
            <person name="Binder M."/>
            <person name="Bloem J."/>
            <person name="Labutti K."/>
            <person name="Salamov A."/>
            <person name="Andreopoulos B."/>
            <person name="Baker S."/>
            <person name="Barry K."/>
            <person name="Bills G."/>
            <person name="Bluhm B."/>
            <person name="Cannon C."/>
            <person name="Castanera R."/>
            <person name="Culley D."/>
            <person name="Daum C."/>
            <person name="Ezra D."/>
            <person name="Gonzalez J."/>
            <person name="Henrissat B."/>
            <person name="Kuo A."/>
            <person name="Liang C."/>
            <person name="Lipzen A."/>
            <person name="Lutzoni F."/>
            <person name="Magnuson J."/>
            <person name="Mondo S."/>
            <person name="Nolan M."/>
            <person name="Ohm R."/>
            <person name="Pangilinan J."/>
            <person name="Park H.-J."/>
            <person name="Ramirez L."/>
            <person name="Alfaro M."/>
            <person name="Sun H."/>
            <person name="Tritt A."/>
            <person name="Yoshinaga Y."/>
            <person name="Zwiers L.-H."/>
            <person name="Turgeon B."/>
            <person name="Goodwin S."/>
            <person name="Spatafora J."/>
            <person name="Crous P."/>
            <person name="Grigoriev I."/>
        </authorList>
    </citation>
    <scope>NUCLEOTIDE SEQUENCE</scope>
    <source>
        <strain evidence="2">CBS 116435</strain>
    </source>
</reference>
<accession>A0A9P4PZ52</accession>
<feature type="compositionally biased region" description="Low complexity" evidence="1">
    <location>
        <begin position="58"/>
        <end position="67"/>
    </location>
</feature>
<comment type="caution">
    <text evidence="2">The sequence shown here is derived from an EMBL/GenBank/DDBJ whole genome shotgun (WGS) entry which is preliminary data.</text>
</comment>
<evidence type="ECO:0000313" key="2">
    <source>
        <dbReference type="EMBL" id="KAF2717633.1"/>
    </source>
</evidence>
<proteinExistence type="predicted"/>
<dbReference type="EMBL" id="MU003839">
    <property type="protein sequence ID" value="KAF2717633.1"/>
    <property type="molecule type" value="Genomic_DNA"/>
</dbReference>
<dbReference type="AlphaFoldDB" id="A0A9P4PZ52"/>